<evidence type="ECO:0000256" key="9">
    <source>
        <dbReference type="ARBA" id="ARBA00022884"/>
    </source>
</evidence>
<dbReference type="InterPro" id="IPR043519">
    <property type="entry name" value="NT_sf"/>
</dbReference>
<dbReference type="PANTHER" id="PTHR39643">
    <property type="entry name" value="CCA-ADDING ENZYME"/>
    <property type="match status" value="1"/>
</dbReference>
<feature type="region of interest" description="Disordered" evidence="11">
    <location>
        <begin position="1"/>
        <end position="37"/>
    </location>
</feature>
<evidence type="ECO:0000259" key="13">
    <source>
        <dbReference type="Pfam" id="PF09249"/>
    </source>
</evidence>
<dbReference type="Pfam" id="PF21133">
    <property type="entry name" value="CAA_C"/>
    <property type="match status" value="1"/>
</dbReference>
<proteinExistence type="inferred from homology"/>
<dbReference type="NCBIfam" id="TIGR03671">
    <property type="entry name" value="cca_archaeal"/>
    <property type="match status" value="1"/>
</dbReference>
<evidence type="ECO:0000256" key="3">
    <source>
        <dbReference type="ARBA" id="ARBA00022695"/>
    </source>
</evidence>
<dbReference type="PANTHER" id="PTHR39643:SF1">
    <property type="entry name" value="CCA-ADDING ENZYME"/>
    <property type="match status" value="1"/>
</dbReference>
<evidence type="ECO:0000313" key="16">
    <source>
        <dbReference type="Proteomes" id="UP000292704"/>
    </source>
</evidence>
<dbReference type="RefSeq" id="WP_130170124.1">
    <property type="nucleotide sequence ID" value="NZ_SHMR01000001.1"/>
</dbReference>
<keyword evidence="9 10" id="KW-0694">RNA-binding</keyword>
<comment type="catalytic activity">
    <reaction evidence="10">
        <text>a tRNA with a 3' CCA end + 2 CTP + ATP = a tRNA with a 3' CCACCA end + 3 diphosphate</text>
        <dbReference type="Rhea" id="RHEA:76235"/>
        <dbReference type="Rhea" id="RHEA-COMP:10468"/>
        <dbReference type="Rhea" id="RHEA-COMP:18655"/>
        <dbReference type="ChEBI" id="CHEBI:30616"/>
        <dbReference type="ChEBI" id="CHEBI:33019"/>
        <dbReference type="ChEBI" id="CHEBI:37563"/>
        <dbReference type="ChEBI" id="CHEBI:83071"/>
        <dbReference type="ChEBI" id="CHEBI:195187"/>
    </reaction>
</comment>
<dbReference type="InterPro" id="IPR048833">
    <property type="entry name" value="CAA_C"/>
</dbReference>
<evidence type="ECO:0000256" key="1">
    <source>
        <dbReference type="ARBA" id="ARBA00022679"/>
    </source>
</evidence>
<dbReference type="PIRSF" id="PIRSF005335">
    <property type="entry name" value="CCA_arch"/>
    <property type="match status" value="1"/>
</dbReference>
<comment type="miscellaneous">
    <text evidence="10">A single active site specifically recognizes both ATP and CTP and is responsible for their addition.</text>
</comment>
<dbReference type="Gene3D" id="1.10.1410.30">
    <property type="entry name" value="CCA tRNA nucleotidyltransferase, domain 2"/>
    <property type="match status" value="1"/>
</dbReference>
<dbReference type="Gene3D" id="3.30.70.590">
    <property type="entry name" value="Poly(A) polymerase predicted RNA binding domain"/>
    <property type="match status" value="1"/>
</dbReference>
<dbReference type="InterPro" id="IPR006116">
    <property type="entry name" value="NT_2-5OAS_ClassI-CCAase"/>
</dbReference>
<feature type="compositionally biased region" description="Basic and acidic residues" evidence="11">
    <location>
        <begin position="17"/>
        <end position="37"/>
    </location>
</feature>
<evidence type="ECO:0000256" key="5">
    <source>
        <dbReference type="ARBA" id="ARBA00022741"/>
    </source>
</evidence>
<dbReference type="SUPFAM" id="SSF81631">
    <property type="entry name" value="PAP/OAS1 substrate-binding domain"/>
    <property type="match status" value="1"/>
</dbReference>
<dbReference type="InterPro" id="IPR015329">
    <property type="entry name" value="tRNA_NucTransf2"/>
</dbReference>
<dbReference type="GO" id="GO:0004810">
    <property type="term" value="F:CCA tRNA nucleotidyltransferase activity"/>
    <property type="evidence" value="ECO:0007669"/>
    <property type="project" value="UniProtKB-UniRule"/>
</dbReference>
<feature type="domain" description="tRNA nucleotidyltransferase substrate binding" evidence="13">
    <location>
        <begin position="186"/>
        <end position="295"/>
    </location>
</feature>
<keyword evidence="6 10" id="KW-0692">RNA repair</keyword>
<dbReference type="GO" id="GO:0160016">
    <property type="term" value="F:CCACCA tRNA nucleotidyltransferase activity"/>
    <property type="evidence" value="ECO:0007669"/>
    <property type="project" value="RHEA"/>
</dbReference>
<feature type="binding site" evidence="10">
    <location>
        <position position="97"/>
    </location>
    <ligand>
        <name>Mg(2+)</name>
        <dbReference type="ChEBI" id="CHEBI:18420"/>
    </ligand>
</feature>
<dbReference type="Pfam" id="PF01909">
    <property type="entry name" value="NTP_transf_2"/>
    <property type="match status" value="1"/>
</dbReference>
<feature type="binding site" evidence="10">
    <location>
        <position position="148"/>
    </location>
    <ligand>
        <name>Mg(2+)</name>
        <dbReference type="ChEBI" id="CHEBI:18420"/>
    </ligand>
</feature>
<dbReference type="EC" id="2.7.7.72" evidence="10"/>
<evidence type="ECO:0000259" key="12">
    <source>
        <dbReference type="Pfam" id="PF01909"/>
    </source>
</evidence>
<keyword evidence="2 10" id="KW-0819">tRNA processing</keyword>
<gene>
    <name evidence="10" type="primary">cca</name>
    <name evidence="15" type="ORF">ELS17_07345</name>
</gene>
<comment type="cofactor">
    <cofactor evidence="10">
        <name>Mg(2+)</name>
        <dbReference type="ChEBI" id="CHEBI:18420"/>
    </cofactor>
</comment>
<comment type="function">
    <text evidence="10">Catalyzes the addition and repair of the essential 3'-terminal CCA sequence in tRNAs without using a nucleic acid template. Adds these three nucleotides in the order of C, C, and A to the tRNA nucleotide-73, using CTP and ATP as substrates and producing inorganic pyrophosphate. tRNA 3'-terminal CCA addition is required both for tRNA processing and repair. Also involved in tRNA surveillance by mediating tandem CCA addition to generate a CCACCA at the 3' terminus of unstable tRNAs. While stable tRNAs receive only 3'-terminal CCA, unstable tRNAs are marked with CCACCA and rapidly degraded.</text>
</comment>
<evidence type="ECO:0000256" key="6">
    <source>
        <dbReference type="ARBA" id="ARBA00022800"/>
    </source>
</evidence>
<dbReference type="OrthoDB" id="7378at2157"/>
<keyword evidence="3 10" id="KW-0548">Nucleotidyltransferase</keyword>
<dbReference type="Proteomes" id="UP000292704">
    <property type="component" value="Unassembled WGS sequence"/>
</dbReference>
<reference evidence="15 16" key="1">
    <citation type="submission" date="2019-02" db="EMBL/GenBank/DDBJ databases">
        <title>Genome analysis provides insights into bioremediation potentialities and Haloocin production by Natrinema altunense strain 4.1R isolated from Chott Douz in Tunisian desert.</title>
        <authorList>
            <person name="Najjari A."/>
            <person name="Youssef N."/>
            <person name="Ben Dhia O."/>
            <person name="Ferjani R."/>
            <person name="El Hidri D."/>
            <person name="Ouzari H.I."/>
            <person name="Cherif A."/>
        </authorList>
    </citation>
    <scope>NUCLEOTIDE SEQUENCE [LARGE SCALE GENOMIC DNA]</scope>
    <source>
        <strain evidence="15 16">4.1R</strain>
    </source>
</reference>
<evidence type="ECO:0000259" key="14">
    <source>
        <dbReference type="Pfam" id="PF21133"/>
    </source>
</evidence>
<protein>
    <recommendedName>
        <fullName evidence="10">CCA-adding enzyme</fullName>
        <ecNumber evidence="10">2.7.7.72</ecNumber>
    </recommendedName>
    <alternativeName>
        <fullName evidence="10">CCA tRNA nucleotidyltransferase</fullName>
    </alternativeName>
    <alternativeName>
        <fullName evidence="10">tRNA CCA-pyrophosphorylase</fullName>
    </alternativeName>
    <alternativeName>
        <fullName evidence="10">tRNA adenylyl-/cytidylyl- transferase</fullName>
    </alternativeName>
    <alternativeName>
        <fullName evidence="10">tRNA nucleotidyltransferase</fullName>
    </alternativeName>
    <alternativeName>
        <fullName evidence="10">tRNA-NT</fullName>
    </alternativeName>
</protein>
<dbReference type="GO" id="GO:0005524">
    <property type="term" value="F:ATP binding"/>
    <property type="evidence" value="ECO:0007669"/>
    <property type="project" value="UniProtKB-UniRule"/>
</dbReference>
<feature type="binding site" evidence="10">
    <location>
        <position position="88"/>
    </location>
    <ligand>
        <name>CTP</name>
        <dbReference type="ChEBI" id="CHEBI:37563"/>
    </ligand>
</feature>
<dbReference type="SUPFAM" id="SSF81301">
    <property type="entry name" value="Nucleotidyltransferase"/>
    <property type="match status" value="1"/>
</dbReference>
<dbReference type="InterPro" id="IPR011068">
    <property type="entry name" value="NuclTrfase_I-like_C"/>
</dbReference>
<feature type="binding site" evidence="10">
    <location>
        <position position="191"/>
    </location>
    <ligand>
        <name>ATP</name>
        <dbReference type="ChEBI" id="CHEBI:30616"/>
    </ligand>
</feature>
<evidence type="ECO:0000313" key="15">
    <source>
        <dbReference type="EMBL" id="RZH69244.1"/>
    </source>
</evidence>
<dbReference type="GO" id="GO:0000049">
    <property type="term" value="F:tRNA binding"/>
    <property type="evidence" value="ECO:0007669"/>
    <property type="project" value="UniProtKB-UniRule"/>
</dbReference>
<dbReference type="InterPro" id="IPR002934">
    <property type="entry name" value="Polymerase_NTP_transf_dom"/>
</dbReference>
<feature type="binding site" evidence="10">
    <location>
        <position position="99"/>
    </location>
    <ligand>
        <name>Mg(2+)</name>
        <dbReference type="ChEBI" id="CHEBI:18420"/>
    </ligand>
</feature>
<organism evidence="15 16">
    <name type="scientific">Natrinema altunense</name>
    <dbReference type="NCBI Taxonomy" id="222984"/>
    <lineage>
        <taxon>Archaea</taxon>
        <taxon>Methanobacteriati</taxon>
        <taxon>Methanobacteriota</taxon>
        <taxon>Stenosarchaea group</taxon>
        <taxon>Halobacteria</taxon>
        <taxon>Halobacteriales</taxon>
        <taxon>Natrialbaceae</taxon>
        <taxon>Natrinema</taxon>
    </lineage>
</organism>
<comment type="similarity">
    <text evidence="10">Belongs to the tRNA nucleotidyltransferase/poly(A) polymerase family. Archaeal CCA-adding enzyme subfamily.</text>
</comment>
<keyword evidence="5 10" id="KW-0547">Nucleotide-binding</keyword>
<feature type="binding site" evidence="10">
    <location>
        <position position="85"/>
    </location>
    <ligand>
        <name>ATP</name>
        <dbReference type="ChEBI" id="CHEBI:30616"/>
    </ligand>
</feature>
<dbReference type="HAMAP" id="MF_01264">
    <property type="entry name" value="CCA_arch"/>
    <property type="match status" value="1"/>
</dbReference>
<feature type="binding site" evidence="10">
    <location>
        <position position="85"/>
    </location>
    <ligand>
        <name>CTP</name>
        <dbReference type="ChEBI" id="CHEBI:37563"/>
    </ligand>
</feature>
<feature type="binding site" evidence="10">
    <location>
        <position position="200"/>
    </location>
    <ligand>
        <name>ATP</name>
        <dbReference type="ChEBI" id="CHEBI:30616"/>
    </ligand>
</feature>
<comment type="subunit">
    <text evidence="10">Homodimer.</text>
</comment>
<evidence type="ECO:0000256" key="7">
    <source>
        <dbReference type="ARBA" id="ARBA00022840"/>
    </source>
</evidence>
<dbReference type="SUPFAM" id="SSF55003">
    <property type="entry name" value="PAP/Archaeal CCA-adding enzyme, C-terminal domain"/>
    <property type="match status" value="1"/>
</dbReference>
<comment type="caution">
    <text evidence="15">The sequence shown here is derived from an EMBL/GenBank/DDBJ whole genome shotgun (WGS) entry which is preliminary data.</text>
</comment>
<feature type="binding site" evidence="10">
    <location>
        <position position="88"/>
    </location>
    <ligand>
        <name>ATP</name>
        <dbReference type="ChEBI" id="CHEBI:30616"/>
    </ligand>
</feature>
<keyword evidence="8 10" id="KW-0460">Magnesium</keyword>
<dbReference type="GO" id="GO:0001680">
    <property type="term" value="P:tRNA 3'-terminal CCA addition"/>
    <property type="evidence" value="ECO:0007669"/>
    <property type="project" value="UniProtKB-UniRule"/>
</dbReference>
<feature type="binding site" evidence="10">
    <location>
        <position position="191"/>
    </location>
    <ligand>
        <name>CTP</name>
        <dbReference type="ChEBI" id="CHEBI:37563"/>
    </ligand>
</feature>
<evidence type="ECO:0000256" key="11">
    <source>
        <dbReference type="SAM" id="MobiDB-lite"/>
    </source>
</evidence>
<sequence>MSEEDGDGVDHGPTSSHRGDHTGGETDDRNRARDLEGVVAAVRDRVDPDEDERTRLRDVADRLMERAETAAAELCADTDVLQVGSTARNTWISGDRDIDIFVRFPPSLDRGTLADYGLEVGHATIPDGHEEYAEHPYVKGTVEGFEIDVVPCFRLESATEIRSAVDRTPFHTRYLQQRLDDELAADVRLTKQFLKGIGAYGSDLRTRGFSGYLTELLVVEYGGFRPLLAAVADWQPPVELDPEEHGRETFDDPLVVIDPTDPDRNVAAVCASDNVARFQHYARSFLERPRIDVFEPDDPEPLTGADLRDHLERRGTTPVAVRFEAPDLVEDQLYPQLQKSLDGITTGLDDRGFDIFRATAVADETAAVLVELAVSERPAVERHEGPPVHVRNHAEGFYDAYADDPDAYGPFIEGGRYVTERDRAFTTARGFLESDRLFDVGLGAHVETALEDGYEVLSGDEIVALIDEFGPELADYFTPRP</sequence>
<name>A0A482Y4W8_9EURY</name>
<accession>A0A482Y4W8</accession>
<dbReference type="InterPro" id="IPR042090">
    <property type="entry name" value="CCA_tRNA_nucleotrans_2"/>
</dbReference>
<keyword evidence="7 10" id="KW-0067">ATP-binding</keyword>
<dbReference type="CDD" id="cd05400">
    <property type="entry name" value="NT_2-5OAS_ClassI-CCAase"/>
    <property type="match status" value="1"/>
</dbReference>
<evidence type="ECO:0000256" key="4">
    <source>
        <dbReference type="ARBA" id="ARBA00022723"/>
    </source>
</evidence>
<evidence type="ECO:0000256" key="8">
    <source>
        <dbReference type="ARBA" id="ARBA00022842"/>
    </source>
</evidence>
<feature type="binding site" evidence="10">
    <location>
        <position position="171"/>
    </location>
    <ligand>
        <name>CTP</name>
        <dbReference type="ChEBI" id="CHEBI:37563"/>
    </ligand>
</feature>
<dbReference type="GO" id="GO:0000287">
    <property type="term" value="F:magnesium ion binding"/>
    <property type="evidence" value="ECO:0007669"/>
    <property type="project" value="UniProtKB-UniRule"/>
</dbReference>
<dbReference type="EMBL" id="SHMR01000001">
    <property type="protein sequence ID" value="RZH69244.1"/>
    <property type="molecule type" value="Genomic_DNA"/>
</dbReference>
<keyword evidence="4 10" id="KW-0479">Metal-binding</keyword>
<evidence type="ECO:0000256" key="2">
    <source>
        <dbReference type="ARBA" id="ARBA00022694"/>
    </source>
</evidence>
<feature type="binding site" evidence="10">
    <location>
        <position position="200"/>
    </location>
    <ligand>
        <name>CTP</name>
        <dbReference type="ChEBI" id="CHEBI:37563"/>
    </ligand>
</feature>
<dbReference type="AlphaFoldDB" id="A0A482Y4W8"/>
<dbReference type="Gene3D" id="3.30.460.10">
    <property type="entry name" value="Beta Polymerase, domain 2"/>
    <property type="match status" value="1"/>
</dbReference>
<dbReference type="Pfam" id="PF09249">
    <property type="entry name" value="tRNA_NucTransf2"/>
    <property type="match status" value="1"/>
</dbReference>
<feature type="domain" description="Polymerase nucleotidyl transferase" evidence="12">
    <location>
        <begin position="73"/>
        <end position="171"/>
    </location>
</feature>
<dbReference type="InterPro" id="IPR008229">
    <property type="entry name" value="CCA-adding_arc"/>
</dbReference>
<evidence type="ECO:0000256" key="10">
    <source>
        <dbReference type="HAMAP-Rule" id="MF_01264"/>
    </source>
</evidence>
<keyword evidence="1 10" id="KW-0808">Transferase</keyword>
<feature type="binding site" evidence="10">
    <location>
        <position position="171"/>
    </location>
    <ligand>
        <name>ATP</name>
        <dbReference type="ChEBI" id="CHEBI:30616"/>
    </ligand>
</feature>
<dbReference type="Gene3D" id="3.30.70.1550">
    <property type="entry name" value="Archaeal tRNA CCA-adding enzyme catalytic domain"/>
    <property type="match status" value="1"/>
</dbReference>
<dbReference type="GO" id="GO:0042245">
    <property type="term" value="P:RNA repair"/>
    <property type="evidence" value="ECO:0007669"/>
    <property type="project" value="UniProtKB-KW"/>
</dbReference>
<comment type="catalytic activity">
    <reaction evidence="10">
        <text>a tRNA precursor + 2 CTP + ATP = a tRNA with a 3' CCA end + 3 diphosphate</text>
        <dbReference type="Rhea" id="RHEA:14433"/>
        <dbReference type="Rhea" id="RHEA-COMP:10465"/>
        <dbReference type="Rhea" id="RHEA-COMP:10468"/>
        <dbReference type="ChEBI" id="CHEBI:30616"/>
        <dbReference type="ChEBI" id="CHEBI:33019"/>
        <dbReference type="ChEBI" id="CHEBI:37563"/>
        <dbReference type="ChEBI" id="CHEBI:74896"/>
        <dbReference type="ChEBI" id="CHEBI:83071"/>
        <dbReference type="EC" id="2.7.7.72"/>
    </reaction>
</comment>
<feature type="domain" description="CCA-adding enzyme C-terminal" evidence="14">
    <location>
        <begin position="314"/>
        <end position="459"/>
    </location>
</feature>
<dbReference type="STRING" id="222984.GCA_000731985_03144"/>